<protein>
    <submittedName>
        <fullName evidence="2">YfhO family protein</fullName>
    </submittedName>
</protein>
<feature type="transmembrane region" description="Helical" evidence="1">
    <location>
        <begin position="508"/>
        <end position="528"/>
    </location>
</feature>
<feature type="transmembrane region" description="Helical" evidence="1">
    <location>
        <begin position="419"/>
        <end position="438"/>
    </location>
</feature>
<dbReference type="PANTHER" id="PTHR38454">
    <property type="entry name" value="INTEGRAL MEMBRANE PROTEIN-RELATED"/>
    <property type="match status" value="1"/>
</dbReference>
<feature type="transmembrane region" description="Helical" evidence="1">
    <location>
        <begin position="208"/>
        <end position="238"/>
    </location>
</feature>
<organism evidence="2 3">
    <name type="scientific">Streptococcus zalophi</name>
    <dbReference type="NCBI Taxonomy" id="640031"/>
    <lineage>
        <taxon>Bacteria</taxon>
        <taxon>Bacillati</taxon>
        <taxon>Bacillota</taxon>
        <taxon>Bacilli</taxon>
        <taxon>Lactobacillales</taxon>
        <taxon>Streptococcaceae</taxon>
        <taxon>Streptococcus</taxon>
    </lineage>
</organism>
<keyword evidence="3" id="KW-1185">Reference proteome</keyword>
<feature type="transmembrane region" description="Helical" evidence="1">
    <location>
        <begin position="158"/>
        <end position="175"/>
    </location>
</feature>
<evidence type="ECO:0000256" key="1">
    <source>
        <dbReference type="SAM" id="Phobius"/>
    </source>
</evidence>
<dbReference type="InterPro" id="IPR018580">
    <property type="entry name" value="Uncharacterised_YfhO"/>
</dbReference>
<keyword evidence="1" id="KW-0812">Transmembrane</keyword>
<feature type="transmembrane region" description="Helical" evidence="1">
    <location>
        <begin position="458"/>
        <end position="475"/>
    </location>
</feature>
<comment type="caution">
    <text evidence="2">The sequence shown here is derived from an EMBL/GenBank/DDBJ whole genome shotgun (WGS) entry which is preliminary data.</text>
</comment>
<feature type="transmembrane region" description="Helical" evidence="1">
    <location>
        <begin position="352"/>
        <end position="370"/>
    </location>
</feature>
<feature type="transmembrane region" description="Helical" evidence="1">
    <location>
        <begin position="533"/>
        <end position="552"/>
    </location>
</feature>
<feature type="transmembrane region" description="Helical" evidence="1">
    <location>
        <begin position="482"/>
        <end position="502"/>
    </location>
</feature>
<dbReference type="EMBL" id="JAENBP010000002">
    <property type="protein sequence ID" value="MBJ8349408.1"/>
    <property type="molecule type" value="Genomic_DNA"/>
</dbReference>
<feature type="transmembrane region" description="Helical" evidence="1">
    <location>
        <begin position="259"/>
        <end position="281"/>
    </location>
</feature>
<reference evidence="2 3" key="1">
    <citation type="journal article" date="2021" name="Int. J. Syst. Evol. Microbiol.">
        <title>Streptococcus vicugnae sp. nov., isolated from faeces of alpacas (Vicugna pacos) and cattle (Bos taurus), Streptococcus zalophi sp. nov., and Streptococcus pacificus sp. nov., isolated from respiratory tract of California sea lions (Zalophus californianus).</title>
        <authorList>
            <person name="Volokhov D.V."/>
            <person name="Zagorodnyaya T.A."/>
            <person name="Shen Z."/>
            <person name="Blom J."/>
            <person name="Furtak V.A."/>
            <person name="Eisenberg T."/>
            <person name="Fan P."/>
            <person name="Jeong K.C."/>
            <person name="Gao Y."/>
            <person name="Zhang S."/>
            <person name="Amselle M."/>
        </authorList>
    </citation>
    <scope>NUCLEOTIDE SEQUENCE [LARGE SCALE GENOMIC DNA]</scope>
    <source>
        <strain evidence="3">CSL7508-lung</strain>
    </source>
</reference>
<accession>A0A934P9F4</accession>
<keyword evidence="1" id="KW-0472">Membrane</keyword>
<feature type="transmembrane region" description="Helical" evidence="1">
    <location>
        <begin position="327"/>
        <end position="345"/>
    </location>
</feature>
<dbReference type="Pfam" id="PF09586">
    <property type="entry name" value="YfhO"/>
    <property type="match status" value="1"/>
</dbReference>
<dbReference type="PANTHER" id="PTHR38454:SF1">
    <property type="entry name" value="INTEGRAL MEMBRANE PROTEIN"/>
    <property type="match status" value="1"/>
</dbReference>
<feature type="transmembrane region" description="Helical" evidence="1">
    <location>
        <begin position="28"/>
        <end position="49"/>
    </location>
</feature>
<feature type="transmembrane region" description="Helical" evidence="1">
    <location>
        <begin position="95"/>
        <end position="118"/>
    </location>
</feature>
<sequence length="978" mass="112025">MTQTTHLVSFFEKLYQRHLPFLKKHKKAVTYLSSALLPIFVMLIVWFFMGAFPFGKKTLMAVDFGQQYISFYGFLKETILSGDWSGFFYSFTKSIGGPMIGILGYYLISPFNIFYILLPLSQFKWAVFLTILLRYGAISLSFSHLLIKRYKGLSTKTWLVPLLSLSYALSGMLVSYQMNVLFYDAMFMLPLVILTLEETLDGKKPFGYILTLALTMFLQFYMGYMICLFVVLYACYYLSPKLAIRGTLKDKTLAFFIPLFKTAFYSILAITSVFFLLYPIFLNLLESKGAIGGALLFSWDFQINPLDIISKVMIGGFDDNSWSKGPSLPNIYVGALSLISSFFYFRHVKDHLYQKIGAGLIITVFFVSFVNEFTSKIWHMGQNPAGFFYRFSWIFSFFIVLTAYKVLKATVKINRKEFFFGLLLMFASVTYVMTQSYTYIAPKQVKAITTFVIENPKVILFLLTIIPVISSYFIWQKKEYSLLQRSLLIIIVVLTIPAEYFLLVKGFLLTQVVFTLLTWVLILLFYFFGSSRFLWLLIYGVTIFELGLNAYLSQYTLYYADADKFTDATLSVKEVTDKIQAKSDVGFYRIGSTFSYSRTTPSLVSYPGLSSFSSSLERSTMDLFSYLGDIGVNASTQYTNGTLLTDALFGVRYYVDVKDHTQEEADEHPEKMFFNKNSSRFDLASYYHKIDENDRYLVYENPNVFSVAFGTNKVTQSILFGLNNPVANQNIILKSMAGTDTNYFEQFSFSAIEIENMEKVDGPNGQPVYNRIDKNQLGIIRFKIIPKSSFTYYFLTPSGLETKRDHLSILLNNKWLTNQKSYSQKQLWQLTHGTEGEETVLEMRFSDDEVNIENAGLVRANNIEIEKILADRLKQSMTVTEWTNTSIKGHVDITDNSDVMMTSIPYSADWTVRVDGEVVETTKAWNSLLSFPITSGKHDIEMHYSPKGLKTGLAVSALSIVMISFLWYKDKKSPLGYK</sequence>
<dbReference type="Proteomes" id="UP000644875">
    <property type="component" value="Unassembled WGS sequence"/>
</dbReference>
<evidence type="ECO:0000313" key="2">
    <source>
        <dbReference type="EMBL" id="MBJ8349408.1"/>
    </source>
</evidence>
<name>A0A934P9F4_9STRE</name>
<feature type="transmembrane region" description="Helical" evidence="1">
    <location>
        <begin position="180"/>
        <end position="196"/>
    </location>
</feature>
<dbReference type="RefSeq" id="WP_199567336.1">
    <property type="nucleotide sequence ID" value="NZ_JAENBP010000002.1"/>
</dbReference>
<dbReference type="NCBIfam" id="NF047589">
    <property type="entry name" value="GlcsyltransPgfM1Strep"/>
    <property type="match status" value="1"/>
</dbReference>
<feature type="transmembrane region" description="Helical" evidence="1">
    <location>
        <begin position="125"/>
        <end position="146"/>
    </location>
</feature>
<feature type="transmembrane region" description="Helical" evidence="1">
    <location>
        <begin position="390"/>
        <end position="407"/>
    </location>
</feature>
<keyword evidence="1" id="KW-1133">Transmembrane helix</keyword>
<dbReference type="AlphaFoldDB" id="A0A934P9F4"/>
<proteinExistence type="predicted"/>
<evidence type="ECO:0000313" key="3">
    <source>
        <dbReference type="Proteomes" id="UP000644875"/>
    </source>
</evidence>
<gene>
    <name evidence="2" type="ORF">JHK64_02015</name>
</gene>
<feature type="transmembrane region" description="Helical" evidence="1">
    <location>
        <begin position="951"/>
        <end position="968"/>
    </location>
</feature>